<keyword evidence="2" id="KW-0813">Transport</keyword>
<dbReference type="Proteomes" id="UP000198615">
    <property type="component" value="Unassembled WGS sequence"/>
</dbReference>
<sequence length="341" mass="35282">MAGETAAPGPGDALKSAIGHRQDATWLRWMVGQQTFWIFLAAMIACLVLSTVTDTFATERNLFNVTRNFAFVGIVALGMTAVIASGGIDLSVGSTLVLAGIVVGGAMEAGQLLIVAMPLAIFAALCVGLLNGVLIAYVGMPPFVVTLGTLALARSLAMVLSNNKMIYQFGPDQDLLLELGGGTLFGIANPVLILVLLALVIGVAFRWTRWGRHLFAIGGNEEAATMTGVPVRLMKLSVYLVSAFCAGLTGVLEVGWLGGVTTNLGQGMELTVIAAAVIGGANLAGGSGTAFGAVIGAALIEVIRNSLILLGISTFWQGSFVGTFIIVAVAIDRLRTVQKSD</sequence>
<feature type="transmembrane region" description="Helical" evidence="8">
    <location>
        <begin position="181"/>
        <end position="205"/>
    </location>
</feature>
<evidence type="ECO:0000313" key="10">
    <source>
        <dbReference type="Proteomes" id="UP000198615"/>
    </source>
</evidence>
<evidence type="ECO:0000256" key="1">
    <source>
        <dbReference type="ARBA" id="ARBA00004651"/>
    </source>
</evidence>
<gene>
    <name evidence="9" type="ORF">SAMN05660686_04093</name>
</gene>
<keyword evidence="4" id="KW-0997">Cell inner membrane</keyword>
<feature type="transmembrane region" description="Helical" evidence="8">
    <location>
        <begin position="69"/>
        <end position="92"/>
    </location>
</feature>
<dbReference type="EMBL" id="FNBW01000015">
    <property type="protein sequence ID" value="SDG34528.1"/>
    <property type="molecule type" value="Genomic_DNA"/>
</dbReference>
<organism evidence="9 10">
    <name type="scientific">Thalassobaculum litoreum DSM 18839</name>
    <dbReference type="NCBI Taxonomy" id="1123362"/>
    <lineage>
        <taxon>Bacteria</taxon>
        <taxon>Pseudomonadati</taxon>
        <taxon>Pseudomonadota</taxon>
        <taxon>Alphaproteobacteria</taxon>
        <taxon>Rhodospirillales</taxon>
        <taxon>Thalassobaculaceae</taxon>
        <taxon>Thalassobaculum</taxon>
    </lineage>
</organism>
<feature type="transmembrane region" description="Helical" evidence="8">
    <location>
        <begin position="270"/>
        <end position="300"/>
    </location>
</feature>
<evidence type="ECO:0000313" key="9">
    <source>
        <dbReference type="EMBL" id="SDG34528.1"/>
    </source>
</evidence>
<keyword evidence="5 8" id="KW-0812">Transmembrane</keyword>
<feature type="transmembrane region" description="Helical" evidence="8">
    <location>
        <begin position="236"/>
        <end position="258"/>
    </location>
</feature>
<evidence type="ECO:0000256" key="8">
    <source>
        <dbReference type="SAM" id="Phobius"/>
    </source>
</evidence>
<evidence type="ECO:0000256" key="5">
    <source>
        <dbReference type="ARBA" id="ARBA00022692"/>
    </source>
</evidence>
<feature type="transmembrane region" description="Helical" evidence="8">
    <location>
        <begin position="112"/>
        <end position="136"/>
    </location>
</feature>
<evidence type="ECO:0000256" key="7">
    <source>
        <dbReference type="ARBA" id="ARBA00023136"/>
    </source>
</evidence>
<reference evidence="9 10" key="1">
    <citation type="submission" date="2016-10" db="EMBL/GenBank/DDBJ databases">
        <authorList>
            <person name="Varghese N."/>
            <person name="Submissions S."/>
        </authorList>
    </citation>
    <scope>NUCLEOTIDE SEQUENCE [LARGE SCALE GENOMIC DNA]</scope>
    <source>
        <strain evidence="9 10">DSM 18839</strain>
    </source>
</reference>
<dbReference type="Pfam" id="PF02653">
    <property type="entry name" value="BPD_transp_2"/>
    <property type="match status" value="1"/>
</dbReference>
<proteinExistence type="predicted"/>
<feature type="transmembrane region" description="Helical" evidence="8">
    <location>
        <begin position="307"/>
        <end position="331"/>
    </location>
</feature>
<accession>A0A8G2BL55</accession>
<dbReference type="AlphaFoldDB" id="A0A8G2BL55"/>
<feature type="transmembrane region" description="Helical" evidence="8">
    <location>
        <begin position="143"/>
        <end position="161"/>
    </location>
</feature>
<comment type="caution">
    <text evidence="9">The sequence shown here is derived from an EMBL/GenBank/DDBJ whole genome shotgun (WGS) entry which is preliminary data.</text>
</comment>
<dbReference type="PANTHER" id="PTHR32196:SF21">
    <property type="entry name" value="ABC TRANSPORTER PERMEASE PROTEIN YPHD-RELATED"/>
    <property type="match status" value="1"/>
</dbReference>
<dbReference type="PANTHER" id="PTHR32196">
    <property type="entry name" value="ABC TRANSPORTER PERMEASE PROTEIN YPHD-RELATED-RELATED"/>
    <property type="match status" value="1"/>
</dbReference>
<keyword evidence="10" id="KW-1185">Reference proteome</keyword>
<dbReference type="CDD" id="cd06579">
    <property type="entry name" value="TM_PBP1_transp_AraH_like"/>
    <property type="match status" value="1"/>
</dbReference>
<dbReference type="InterPro" id="IPR001851">
    <property type="entry name" value="ABC_transp_permease"/>
</dbReference>
<protein>
    <submittedName>
        <fullName evidence="9">Ribose transport system permease protein</fullName>
    </submittedName>
</protein>
<feature type="transmembrane region" description="Helical" evidence="8">
    <location>
        <begin position="36"/>
        <end position="57"/>
    </location>
</feature>
<name>A0A8G2BL55_9PROT</name>
<keyword evidence="3" id="KW-1003">Cell membrane</keyword>
<dbReference type="GO" id="GO:0022857">
    <property type="term" value="F:transmembrane transporter activity"/>
    <property type="evidence" value="ECO:0007669"/>
    <property type="project" value="InterPro"/>
</dbReference>
<evidence type="ECO:0000256" key="3">
    <source>
        <dbReference type="ARBA" id="ARBA00022475"/>
    </source>
</evidence>
<keyword evidence="6 8" id="KW-1133">Transmembrane helix</keyword>
<evidence type="ECO:0000256" key="6">
    <source>
        <dbReference type="ARBA" id="ARBA00022989"/>
    </source>
</evidence>
<dbReference type="GO" id="GO:0005886">
    <property type="term" value="C:plasma membrane"/>
    <property type="evidence" value="ECO:0007669"/>
    <property type="project" value="UniProtKB-SubCell"/>
</dbReference>
<keyword evidence="7 8" id="KW-0472">Membrane</keyword>
<evidence type="ECO:0000256" key="2">
    <source>
        <dbReference type="ARBA" id="ARBA00022448"/>
    </source>
</evidence>
<comment type="subcellular location">
    <subcellularLocation>
        <location evidence="1">Cell membrane</location>
        <topology evidence="1">Multi-pass membrane protein</topology>
    </subcellularLocation>
</comment>
<dbReference type="RefSeq" id="WP_215906175.1">
    <property type="nucleotide sequence ID" value="NZ_FNBW01000015.1"/>
</dbReference>
<evidence type="ECO:0000256" key="4">
    <source>
        <dbReference type="ARBA" id="ARBA00022519"/>
    </source>
</evidence>